<dbReference type="PATRIC" id="fig|480.237.peg.83"/>
<name>A0A198ULE6_MORCA</name>
<keyword evidence="3" id="KW-1185">Reference proteome</keyword>
<organism evidence="2 3">
    <name type="scientific">Moraxella catarrhalis</name>
    <name type="common">Branhamella catarrhalis</name>
    <dbReference type="NCBI Taxonomy" id="480"/>
    <lineage>
        <taxon>Bacteria</taxon>
        <taxon>Pseudomonadati</taxon>
        <taxon>Pseudomonadota</taxon>
        <taxon>Gammaproteobacteria</taxon>
        <taxon>Moraxellales</taxon>
        <taxon>Moraxellaceae</taxon>
        <taxon>Moraxella</taxon>
    </lineage>
</organism>
<dbReference type="Proteomes" id="UP000078228">
    <property type="component" value="Unassembled WGS sequence"/>
</dbReference>
<evidence type="ECO:0000313" key="3">
    <source>
        <dbReference type="Proteomes" id="UP000078228"/>
    </source>
</evidence>
<gene>
    <name evidence="2" type="ORF">AO384_0685</name>
</gene>
<dbReference type="EMBL" id="LXHC01000008">
    <property type="protein sequence ID" value="OAU97303.1"/>
    <property type="molecule type" value="Genomic_DNA"/>
</dbReference>
<reference evidence="2 3" key="1">
    <citation type="journal article" date="2016" name="Genome Biol. Evol.">
        <title>Comparative Genomic Analyses of the Moraxella catarrhalis Serosensitive and Seroresistant Lineages Demonstrate Their Independent Evolution.</title>
        <authorList>
            <person name="Earl J.P."/>
            <person name="de Vries S.P."/>
            <person name="Ahmed A."/>
            <person name="Powell E."/>
            <person name="Schultz M.P."/>
            <person name="Hermans P.W."/>
            <person name="Hill D.J."/>
            <person name="Zhou Z."/>
            <person name="Constantinidou C.I."/>
            <person name="Hu F.Z."/>
            <person name="Bootsma H.J."/>
            <person name="Ehrlich G.D."/>
        </authorList>
    </citation>
    <scope>NUCLEOTIDE SEQUENCE [LARGE SCALE GENOMIC DNA]</scope>
    <source>
        <strain evidence="2 3">Z7542</strain>
    </source>
</reference>
<dbReference type="AlphaFoldDB" id="A0A198ULE6"/>
<feature type="transmembrane region" description="Helical" evidence="1">
    <location>
        <begin position="46"/>
        <end position="63"/>
    </location>
</feature>
<feature type="transmembrane region" description="Helical" evidence="1">
    <location>
        <begin position="21"/>
        <end position="40"/>
    </location>
</feature>
<accession>A0A198ULE6</accession>
<evidence type="ECO:0000256" key="1">
    <source>
        <dbReference type="SAM" id="Phobius"/>
    </source>
</evidence>
<comment type="caution">
    <text evidence="2">The sequence shown here is derived from an EMBL/GenBank/DDBJ whole genome shotgun (WGS) entry which is preliminary data.</text>
</comment>
<protein>
    <submittedName>
        <fullName evidence="2">Uncharacterized protein</fullName>
    </submittedName>
</protein>
<evidence type="ECO:0000313" key="2">
    <source>
        <dbReference type="EMBL" id="OAU97303.1"/>
    </source>
</evidence>
<sequence length="163" mass="18613">MSVYSQYPLVLDAAFVPTRTGWYLWMSTIVLVLLICLAVGLSWWQWVSLGVCTGVLIGFYAYHQRLGIRQMSSRQIDGVWLLSFPVRSKQAATTQDDPKDTHVIHQAYLHDIRLVDLGLSLVVVINFYTISPRRQPLSVIIFADQTDLHNFSKLSALARLYQK</sequence>
<proteinExistence type="predicted"/>
<keyword evidence="1" id="KW-1133">Transmembrane helix</keyword>
<keyword evidence="1" id="KW-0812">Transmembrane</keyword>
<keyword evidence="1" id="KW-0472">Membrane</keyword>